<comment type="caution">
    <text evidence="2">The sequence shown here is derived from an EMBL/GenBank/DDBJ whole genome shotgun (WGS) entry which is preliminary data.</text>
</comment>
<evidence type="ECO:0000313" key="2">
    <source>
        <dbReference type="EMBL" id="MBB2989166.1"/>
    </source>
</evidence>
<dbReference type="InterPro" id="IPR025847">
    <property type="entry name" value="MEDS_domain"/>
</dbReference>
<dbReference type="Pfam" id="PF14417">
    <property type="entry name" value="MEDS"/>
    <property type="match status" value="1"/>
</dbReference>
<dbReference type="SUPFAM" id="SSF52172">
    <property type="entry name" value="CheY-like"/>
    <property type="match status" value="1"/>
</dbReference>
<dbReference type="AlphaFoldDB" id="A0A839Q4J2"/>
<dbReference type="Proteomes" id="UP000550501">
    <property type="component" value="Unassembled WGS sequence"/>
</dbReference>
<dbReference type="Gene3D" id="1.10.10.10">
    <property type="entry name" value="Winged helix-like DNA-binding domain superfamily/Winged helix DNA-binding domain"/>
    <property type="match status" value="1"/>
</dbReference>
<gene>
    <name evidence="2" type="ORF">FHR72_000623</name>
</gene>
<dbReference type="RefSeq" id="WP_183466414.1">
    <property type="nucleotide sequence ID" value="NZ_JACHVU010000001.1"/>
</dbReference>
<evidence type="ECO:0000313" key="3">
    <source>
        <dbReference type="Proteomes" id="UP000550501"/>
    </source>
</evidence>
<dbReference type="InterPro" id="IPR036388">
    <property type="entry name" value="WH-like_DNA-bd_sf"/>
</dbReference>
<dbReference type="SMART" id="SM01012">
    <property type="entry name" value="ANTAR"/>
    <property type="match status" value="1"/>
</dbReference>
<dbReference type="PROSITE" id="PS50921">
    <property type="entry name" value="ANTAR"/>
    <property type="match status" value="1"/>
</dbReference>
<keyword evidence="3" id="KW-1185">Reference proteome</keyword>
<organism evidence="2 3">
    <name type="scientific">Mycolicibacterium iranicum</name>
    <name type="common">Mycobacterium iranicum</name>
    <dbReference type="NCBI Taxonomy" id="912594"/>
    <lineage>
        <taxon>Bacteria</taxon>
        <taxon>Bacillati</taxon>
        <taxon>Actinomycetota</taxon>
        <taxon>Actinomycetes</taxon>
        <taxon>Mycobacteriales</taxon>
        <taxon>Mycobacteriaceae</taxon>
        <taxon>Mycolicibacterium</taxon>
    </lineage>
</organism>
<dbReference type="EMBL" id="JACHVU010000001">
    <property type="protein sequence ID" value="MBB2989166.1"/>
    <property type="molecule type" value="Genomic_DNA"/>
</dbReference>
<proteinExistence type="predicted"/>
<dbReference type="InterPro" id="IPR011006">
    <property type="entry name" value="CheY-like_superfamily"/>
</dbReference>
<dbReference type="GO" id="GO:0003723">
    <property type="term" value="F:RNA binding"/>
    <property type="evidence" value="ECO:0007669"/>
    <property type="project" value="InterPro"/>
</dbReference>
<reference evidence="2 3" key="1">
    <citation type="submission" date="2020-08" db="EMBL/GenBank/DDBJ databases">
        <title>The Agave Microbiome: Exploring the role of microbial communities in plant adaptations to desert environments.</title>
        <authorList>
            <person name="Partida-Martinez L.P."/>
        </authorList>
    </citation>
    <scope>NUCLEOTIDE SEQUENCE [LARGE SCALE GENOMIC DNA]</scope>
    <source>
        <strain evidence="2 3">AT2.18</strain>
    </source>
</reference>
<protein>
    <recommendedName>
        <fullName evidence="1">ANTAR domain-containing protein</fullName>
    </recommendedName>
</protein>
<dbReference type="Pfam" id="PF03861">
    <property type="entry name" value="ANTAR"/>
    <property type="match status" value="1"/>
</dbReference>
<evidence type="ECO:0000259" key="1">
    <source>
        <dbReference type="PROSITE" id="PS50921"/>
    </source>
</evidence>
<dbReference type="InterPro" id="IPR005561">
    <property type="entry name" value="ANTAR"/>
</dbReference>
<feature type="domain" description="ANTAR" evidence="1">
    <location>
        <begin position="292"/>
        <end position="353"/>
    </location>
</feature>
<sequence length="380" mass="41205">MGRAHAVVDSAAGLVPFGHLGWGYRHRREFLRRAAEYAIDGLRCGQYVIYVADGTPRTLAAEADQLRGELAADVADGPIEVSVVSDFYEFVAGTDVVDPEASVRRRVEATERAISDGHTGFRAIVDATAVSRTPEQTEAFSVFEYLVDRQMVSLPVSALCAFDRAGSTTGSPAPVCMHPYVNSTAAFQLYATDDADLAASGEIDKHGSVPFTRDVRRIWRQTGRQHFEIDGTDLAVAEIDTLRVLDTVARDDGVEVTLRTTHPDVAAVAAAGGDLTHLRTVLTPGSVAQNRDVDLIAEVSHLRTKLANAPAIEQAKGMLMQAYGLTDDDAFCLLKVMSQQNNAKLRDVAGLLVERWRSDGPRPDRDAATDFLLQIQNLLG</sequence>
<name>A0A839Q4J2_MYCIR</name>
<accession>A0A839Q4J2</accession>